<evidence type="ECO:0000259" key="2">
    <source>
        <dbReference type="Pfam" id="PF00754"/>
    </source>
</evidence>
<keyword evidence="1" id="KW-0812">Transmembrane</keyword>
<dbReference type="AlphaFoldDB" id="A0A916Z9N2"/>
<proteinExistence type="predicted"/>
<accession>A0A916Z9N2</accession>
<keyword evidence="5" id="KW-1185">Reference proteome</keyword>
<gene>
    <name evidence="4" type="ORF">GCM10010911_46690</name>
</gene>
<dbReference type="SUPFAM" id="SSF49785">
    <property type="entry name" value="Galactose-binding domain-like"/>
    <property type="match status" value="2"/>
</dbReference>
<evidence type="ECO:0000313" key="4">
    <source>
        <dbReference type="EMBL" id="GGD83145.1"/>
    </source>
</evidence>
<keyword evidence="1" id="KW-0472">Membrane</keyword>
<comment type="caution">
    <text evidence="4">The sequence shown here is derived from an EMBL/GenBank/DDBJ whole genome shotgun (WGS) entry which is preliminary data.</text>
</comment>
<keyword evidence="1" id="KW-1133">Transmembrane helix</keyword>
<evidence type="ECO:0000256" key="1">
    <source>
        <dbReference type="SAM" id="Phobius"/>
    </source>
</evidence>
<evidence type="ECO:0000313" key="5">
    <source>
        <dbReference type="Proteomes" id="UP000612456"/>
    </source>
</evidence>
<feature type="transmembrane region" description="Helical" evidence="1">
    <location>
        <begin position="20"/>
        <end position="37"/>
    </location>
</feature>
<evidence type="ECO:0008006" key="6">
    <source>
        <dbReference type="Google" id="ProtNLM"/>
    </source>
</evidence>
<name>A0A916Z9N2_9BACL</name>
<dbReference type="InterPro" id="IPR000421">
    <property type="entry name" value="FA58C"/>
</dbReference>
<feature type="domain" description="DUF4185" evidence="3">
    <location>
        <begin position="626"/>
        <end position="766"/>
    </location>
</feature>
<dbReference type="Proteomes" id="UP000612456">
    <property type="component" value="Unassembled WGS sequence"/>
</dbReference>
<reference evidence="4" key="2">
    <citation type="submission" date="2020-09" db="EMBL/GenBank/DDBJ databases">
        <authorList>
            <person name="Sun Q."/>
            <person name="Zhou Y."/>
        </authorList>
    </citation>
    <scope>NUCLEOTIDE SEQUENCE</scope>
    <source>
        <strain evidence="4">CGMCC 1.15178</strain>
    </source>
</reference>
<evidence type="ECO:0000259" key="3">
    <source>
        <dbReference type="Pfam" id="PF13810"/>
    </source>
</evidence>
<dbReference type="EMBL" id="BMHP01000003">
    <property type="protein sequence ID" value="GGD83145.1"/>
    <property type="molecule type" value="Genomic_DNA"/>
</dbReference>
<organism evidence="4 5">
    <name type="scientific">Paenibacillus nasutitermitis</name>
    <dbReference type="NCBI Taxonomy" id="1652958"/>
    <lineage>
        <taxon>Bacteria</taxon>
        <taxon>Bacillati</taxon>
        <taxon>Bacillota</taxon>
        <taxon>Bacilli</taxon>
        <taxon>Bacillales</taxon>
        <taxon>Paenibacillaceae</taxon>
        <taxon>Paenibacillus</taxon>
    </lineage>
</organism>
<sequence length="804" mass="87073">MDRENKKVDFGMTGRRGKWFAAAGLAAVMSAAVWFTAMRMADKVDDVPHHAGYGEFIPVAESSGKAMDGCKAGNAANQSGMYGTAAKSQTHTNRAGTMWCVETADGEQASLVFDFGQVQPLGEMWVWNYNFADTTSPKSSFIHRGLKNIRIYTSADGDSWSELKGGDYPFQLAEADGSDRLRATNLNDGHSSPVRFGGIPAQYVKLVADTDPGKGNWSPIGQEERIFGLSEARFYRYAEEVVYKGGISPVQAVDSSGSETSHPEHVVNHYGMSGVNGKHDTHGNDVRTMWLASSGSPGAKEPASLTVDLGGTYPLGEMQAWNYNGVDGSGKILTDRGLKNVRIYYSIDRRDWTELKGEGYPYRLAKADGSGKLAATNLDGGKRQPIEFGGASARYVKLVPAGGAGTGNWEGEADGHALYGLSELRFYSTAGIAAEPAQEWTGLFSRYDGWTGADGIFSIPLNGNEAPGSATAPIKTLFLFSDTYVGSVNPVSHARESGGIVNNSVAMLDGSLPDPAAVRFEWAPKTADLALFTPKTPAAKAMPGSWYWLQDGIARGNKLYLFPLLMVKDPAQPPGFQFAIGGVSMVSVPLEADGPRYEIQEQVDTPLYRKLPDGSEMTFAAGIMDNTELAGAPHPDGYIYVYGYKSDTKGVKRLIAARTIPEQLETFQAWRYWNGSAWSTRMEEAATLMDGVSPELSVTPMKEGRWKGKYLLVYEKDSIGGMVTYAVADSPVGPFGPATPLFHTPEPEDGQGIITYNAKAHPHLSGKDELLITYNVNSTDAMANTVNGDIYRPRWLRLREIAPK</sequence>
<dbReference type="RefSeq" id="WP_188995419.1">
    <property type="nucleotide sequence ID" value="NZ_BMHP01000003.1"/>
</dbReference>
<dbReference type="InterPro" id="IPR008979">
    <property type="entry name" value="Galactose-bd-like_sf"/>
</dbReference>
<feature type="domain" description="F5/8 type C" evidence="2">
    <location>
        <begin position="282"/>
        <end position="409"/>
    </location>
</feature>
<dbReference type="InterPro" id="IPR025442">
    <property type="entry name" value="DUF4185"/>
</dbReference>
<reference evidence="4" key="1">
    <citation type="journal article" date="2014" name="Int. J. Syst. Evol. Microbiol.">
        <title>Complete genome sequence of Corynebacterium casei LMG S-19264T (=DSM 44701T), isolated from a smear-ripened cheese.</title>
        <authorList>
            <consortium name="US DOE Joint Genome Institute (JGI-PGF)"/>
            <person name="Walter F."/>
            <person name="Albersmeier A."/>
            <person name="Kalinowski J."/>
            <person name="Ruckert C."/>
        </authorList>
    </citation>
    <scope>NUCLEOTIDE SEQUENCE</scope>
    <source>
        <strain evidence="4">CGMCC 1.15178</strain>
    </source>
</reference>
<protein>
    <recommendedName>
        <fullName evidence="6">DUF4185 domain-containing protein</fullName>
    </recommendedName>
</protein>
<dbReference type="Pfam" id="PF00754">
    <property type="entry name" value="F5_F8_type_C"/>
    <property type="match status" value="1"/>
</dbReference>
<dbReference type="Pfam" id="PF13810">
    <property type="entry name" value="DUF4185"/>
    <property type="match status" value="1"/>
</dbReference>
<dbReference type="Gene3D" id="2.60.120.260">
    <property type="entry name" value="Galactose-binding domain-like"/>
    <property type="match status" value="2"/>
</dbReference>